<feature type="chain" id="PRO_5043887237" description="monoamine oxidase" evidence="5">
    <location>
        <begin position="29"/>
        <end position="503"/>
    </location>
</feature>
<organism evidence="7 8">
    <name type="scientific">Plakobranchus ocellatus</name>
    <dbReference type="NCBI Taxonomy" id="259542"/>
    <lineage>
        <taxon>Eukaryota</taxon>
        <taxon>Metazoa</taxon>
        <taxon>Spiralia</taxon>
        <taxon>Lophotrochozoa</taxon>
        <taxon>Mollusca</taxon>
        <taxon>Gastropoda</taxon>
        <taxon>Heterobranchia</taxon>
        <taxon>Euthyneura</taxon>
        <taxon>Panpulmonata</taxon>
        <taxon>Sacoglossa</taxon>
        <taxon>Placobranchoidea</taxon>
        <taxon>Plakobranchidae</taxon>
        <taxon>Plakobranchus</taxon>
    </lineage>
</organism>
<evidence type="ECO:0000313" key="8">
    <source>
        <dbReference type="Proteomes" id="UP000735302"/>
    </source>
</evidence>
<protein>
    <recommendedName>
        <fullName evidence="3">monoamine oxidase</fullName>
        <ecNumber evidence="3">1.4.3.4</ecNumber>
    </recommendedName>
</protein>
<feature type="signal peptide" evidence="5">
    <location>
        <begin position="1"/>
        <end position="28"/>
    </location>
</feature>
<evidence type="ECO:0000256" key="5">
    <source>
        <dbReference type="SAM" id="SignalP"/>
    </source>
</evidence>
<dbReference type="GO" id="GO:0005741">
    <property type="term" value="C:mitochondrial outer membrane"/>
    <property type="evidence" value="ECO:0007669"/>
    <property type="project" value="UniProtKB-SubCell"/>
</dbReference>
<dbReference type="InterPro" id="IPR050703">
    <property type="entry name" value="Flavin_MAO"/>
</dbReference>
<evidence type="ECO:0000256" key="3">
    <source>
        <dbReference type="ARBA" id="ARBA00012804"/>
    </source>
</evidence>
<comment type="caution">
    <text evidence="7">The sequence shown here is derived from an EMBL/GenBank/DDBJ whole genome shotgun (WGS) entry which is preliminary data.</text>
</comment>
<dbReference type="InterPro" id="IPR036188">
    <property type="entry name" value="FAD/NAD-bd_sf"/>
</dbReference>
<evidence type="ECO:0000256" key="4">
    <source>
        <dbReference type="ARBA" id="ARBA00048448"/>
    </source>
</evidence>
<dbReference type="Pfam" id="PF01593">
    <property type="entry name" value="Amino_oxidase"/>
    <property type="match status" value="1"/>
</dbReference>
<dbReference type="InterPro" id="IPR002937">
    <property type="entry name" value="Amino_oxidase"/>
</dbReference>
<evidence type="ECO:0000259" key="6">
    <source>
        <dbReference type="Pfam" id="PF01593"/>
    </source>
</evidence>
<gene>
    <name evidence="7" type="ORF">PoB_004163200</name>
</gene>
<comment type="similarity">
    <text evidence="2">Belongs to the flavin monoamine oxidase family.</text>
</comment>
<dbReference type="Gene3D" id="3.50.50.60">
    <property type="entry name" value="FAD/NAD(P)-binding domain"/>
    <property type="match status" value="1"/>
</dbReference>
<dbReference type="EC" id="1.4.3.4" evidence="3"/>
<dbReference type="PANTHER" id="PTHR43563">
    <property type="entry name" value="AMINE OXIDASE"/>
    <property type="match status" value="1"/>
</dbReference>
<comment type="catalytic activity">
    <reaction evidence="4">
        <text>a secondary aliphatic amine + O2 + H2O = a primary amine + an aldehyde + H2O2</text>
        <dbReference type="Rhea" id="RHEA:26414"/>
        <dbReference type="ChEBI" id="CHEBI:15377"/>
        <dbReference type="ChEBI" id="CHEBI:15379"/>
        <dbReference type="ChEBI" id="CHEBI:16240"/>
        <dbReference type="ChEBI" id="CHEBI:17478"/>
        <dbReference type="ChEBI" id="CHEBI:58855"/>
        <dbReference type="ChEBI" id="CHEBI:65296"/>
        <dbReference type="EC" id="1.4.3.4"/>
    </reaction>
</comment>
<reference evidence="7 8" key="1">
    <citation type="journal article" date="2021" name="Elife">
        <title>Chloroplast acquisition without the gene transfer in kleptoplastic sea slugs, Plakobranchus ocellatus.</title>
        <authorList>
            <person name="Maeda T."/>
            <person name="Takahashi S."/>
            <person name="Yoshida T."/>
            <person name="Shimamura S."/>
            <person name="Takaki Y."/>
            <person name="Nagai Y."/>
            <person name="Toyoda A."/>
            <person name="Suzuki Y."/>
            <person name="Arimoto A."/>
            <person name="Ishii H."/>
            <person name="Satoh N."/>
            <person name="Nishiyama T."/>
            <person name="Hasebe M."/>
            <person name="Maruyama T."/>
            <person name="Minagawa J."/>
            <person name="Obokata J."/>
            <person name="Shigenobu S."/>
        </authorList>
    </citation>
    <scope>NUCLEOTIDE SEQUENCE [LARGE SCALE GENOMIC DNA]</scope>
</reference>
<name>A0AAV4B6I1_9GAST</name>
<dbReference type="GO" id="GO:0097621">
    <property type="term" value="F:monoamine oxidase activity"/>
    <property type="evidence" value="ECO:0007669"/>
    <property type="project" value="UniProtKB-EC"/>
</dbReference>
<dbReference type="PANTHER" id="PTHR43563:SF1">
    <property type="entry name" value="AMINE OXIDASE [FLAVIN-CONTAINING] B"/>
    <property type="match status" value="1"/>
</dbReference>
<keyword evidence="5" id="KW-0732">Signal</keyword>
<proteinExistence type="inferred from homology"/>
<evidence type="ECO:0000256" key="1">
    <source>
        <dbReference type="ARBA" id="ARBA00004362"/>
    </source>
</evidence>
<comment type="subcellular location">
    <subcellularLocation>
        <location evidence="1">Mitochondrion outer membrane</location>
        <topology evidence="1">Single-pass type IV membrane protein</topology>
        <orientation evidence="1">Cytoplasmic side</orientation>
    </subcellularLocation>
</comment>
<dbReference type="AlphaFoldDB" id="A0AAV4B6I1"/>
<dbReference type="SUPFAM" id="SSF51905">
    <property type="entry name" value="FAD/NAD(P)-binding domain"/>
    <property type="match status" value="1"/>
</dbReference>
<dbReference type="EMBL" id="BLXT01004603">
    <property type="protein sequence ID" value="GFO15127.1"/>
    <property type="molecule type" value="Genomic_DNA"/>
</dbReference>
<evidence type="ECO:0000256" key="2">
    <source>
        <dbReference type="ARBA" id="ARBA00005995"/>
    </source>
</evidence>
<accession>A0AAV4B6I1</accession>
<dbReference type="Proteomes" id="UP000735302">
    <property type="component" value="Unassembled WGS sequence"/>
</dbReference>
<sequence length="503" mass="56727">MRRYTLNWLMVALPVAFALLISLKPCCGKPTGKGCSETVDVAIVGGGIGGAYSAYNLRNKSLKIGVYENSDRLGGRYYTEHLANVPDQNIELGGMRFIKTAHTRLYKLIKDLNLKTEVLLNADSDSYESRVFRRNVSMTSSEYKTGQVPFNLTQEEKDNQADLLRYVFSKLTNDSLKNLTEERLFQLTVPDGRKLYQLSVVEALNLAASSEAKCYLLLQNHFNSAEIAATDMVYNYFGSHGQVYTGSDVLTVSEGMSSVVERAFEQFLNANSKHSLKKNRRLVSIRERKGKYRYKLTFKETVTADGRTQDLHHWRSNNIVCAKRVILAIPMFALSKINWAPLRSRHFTDLLLNTFKVHASKVFMTYKSPWWLEDTKYPTRTLQASGLGSALGANKVTPPLKDYLYDRLALAFGIPRCSIPEPLSAIAGFWIKYPYGGGWVLTRPGYTFDDIISGFRRPSDRHDVFVVGSDYAARDVTGWGEGALMTAESVLEEFFQNPLGHQQ</sequence>
<evidence type="ECO:0000313" key="7">
    <source>
        <dbReference type="EMBL" id="GFO15127.1"/>
    </source>
</evidence>
<keyword evidence="8" id="KW-1185">Reference proteome</keyword>
<feature type="domain" description="Amine oxidase" evidence="6">
    <location>
        <begin position="53"/>
        <end position="378"/>
    </location>
</feature>